<dbReference type="EMBL" id="JBHSWB010000002">
    <property type="protein sequence ID" value="MFC6662862.1"/>
    <property type="molecule type" value="Genomic_DNA"/>
</dbReference>
<evidence type="ECO:0000256" key="1">
    <source>
        <dbReference type="SAM" id="Phobius"/>
    </source>
</evidence>
<gene>
    <name evidence="2" type="ORF">ACFP90_22735</name>
</gene>
<organism evidence="2 3">
    <name type="scientific">Deinococcus multiflagellatus</name>
    <dbReference type="NCBI Taxonomy" id="1656887"/>
    <lineage>
        <taxon>Bacteria</taxon>
        <taxon>Thermotogati</taxon>
        <taxon>Deinococcota</taxon>
        <taxon>Deinococci</taxon>
        <taxon>Deinococcales</taxon>
        <taxon>Deinococcaceae</taxon>
        <taxon>Deinococcus</taxon>
    </lineage>
</organism>
<evidence type="ECO:0000313" key="2">
    <source>
        <dbReference type="EMBL" id="MFC6662862.1"/>
    </source>
</evidence>
<dbReference type="RefSeq" id="WP_224611853.1">
    <property type="nucleotide sequence ID" value="NZ_JAIQXV010000020.1"/>
</dbReference>
<comment type="caution">
    <text evidence="2">The sequence shown here is derived from an EMBL/GenBank/DDBJ whole genome shotgun (WGS) entry which is preliminary data.</text>
</comment>
<dbReference type="Proteomes" id="UP001596317">
    <property type="component" value="Unassembled WGS sequence"/>
</dbReference>
<feature type="transmembrane region" description="Helical" evidence="1">
    <location>
        <begin position="28"/>
        <end position="47"/>
    </location>
</feature>
<name>A0ABW1ZRA0_9DEIO</name>
<keyword evidence="1" id="KW-0812">Transmembrane</keyword>
<keyword evidence="3" id="KW-1185">Reference proteome</keyword>
<proteinExistence type="predicted"/>
<sequence>MILLVLAALIASYWLFQATDPATASARAGMLQGLVAAILLVVTWLSIGKADEQIALTTEILGLESRHNLAVDLDEFQDKIHLVNLSKLPLYVREVRYEVLALRLKSMSIGERVVLGPAEKDDFVLQGIYEPFDPEDPQVPYEVSIEEYQQQLDSQWERRYIRVTYQYSATGDQVHTKLFAVVPEALYFRSEEPRTWRKVLVPLKDYETPLEGHDTPPWRDLHKQLQPKG</sequence>
<evidence type="ECO:0000313" key="3">
    <source>
        <dbReference type="Proteomes" id="UP001596317"/>
    </source>
</evidence>
<protein>
    <submittedName>
        <fullName evidence="2">Uncharacterized protein</fullName>
    </submittedName>
</protein>
<keyword evidence="1" id="KW-0472">Membrane</keyword>
<reference evidence="3" key="1">
    <citation type="journal article" date="2019" name="Int. J. Syst. Evol. Microbiol.">
        <title>The Global Catalogue of Microorganisms (GCM) 10K type strain sequencing project: providing services to taxonomists for standard genome sequencing and annotation.</title>
        <authorList>
            <consortium name="The Broad Institute Genomics Platform"/>
            <consortium name="The Broad Institute Genome Sequencing Center for Infectious Disease"/>
            <person name="Wu L."/>
            <person name="Ma J."/>
        </authorList>
    </citation>
    <scope>NUCLEOTIDE SEQUENCE [LARGE SCALE GENOMIC DNA]</scope>
    <source>
        <strain evidence="3">CCUG 63830</strain>
    </source>
</reference>
<keyword evidence="1" id="KW-1133">Transmembrane helix</keyword>
<accession>A0ABW1ZRA0</accession>